<dbReference type="Gene3D" id="3.30.1380.10">
    <property type="match status" value="1"/>
</dbReference>
<accession>A0A6J5PRV7</accession>
<dbReference type="Pfam" id="PF02557">
    <property type="entry name" value="VanY"/>
    <property type="match status" value="1"/>
</dbReference>
<feature type="domain" description="D-alanyl-D-alanine carboxypeptidase-like core" evidence="1">
    <location>
        <begin position="12"/>
        <end position="140"/>
    </location>
</feature>
<sequence>MLRKVVKGGSLELCAADAWEAMEAAAKVDGINLAPSSVGDMFRSIAQQKAGFMQRYQTDEIVNASTRTYNGVKYYLKPKNAPLAAPNDDAKTCSKHMLGVAVDVAGANGAKLEWMFNNVAKFGWSWEVVPDEPWHLRYVAGDNIPEAVTAWLQTK</sequence>
<gene>
    <name evidence="4" type="ORF">UFOVP1098_49</name>
    <name evidence="5" type="ORF">UFOVP1353_39</name>
    <name evidence="6" type="ORF">UFOVP1458_51</name>
    <name evidence="7" type="ORF">UFOVP1546_17</name>
    <name evidence="2" type="ORF">UFOVP578_48</name>
    <name evidence="3" type="ORF">UFOVP928_22</name>
</gene>
<evidence type="ECO:0000313" key="3">
    <source>
        <dbReference type="EMBL" id="CAB4171788.1"/>
    </source>
</evidence>
<dbReference type="EMBL" id="LR797055">
    <property type="protein sequence ID" value="CAB4184268.1"/>
    <property type="molecule type" value="Genomic_DNA"/>
</dbReference>
<name>A0A6J5PRV7_9CAUD</name>
<evidence type="ECO:0000259" key="1">
    <source>
        <dbReference type="Pfam" id="PF02557"/>
    </source>
</evidence>
<dbReference type="EMBL" id="LR798391">
    <property type="protein sequence ID" value="CAB5228548.1"/>
    <property type="molecule type" value="Genomic_DNA"/>
</dbReference>
<dbReference type="SUPFAM" id="SSF55166">
    <property type="entry name" value="Hedgehog/DD-peptidase"/>
    <property type="match status" value="1"/>
</dbReference>
<evidence type="ECO:0000313" key="4">
    <source>
        <dbReference type="EMBL" id="CAB4184268.1"/>
    </source>
</evidence>
<reference evidence="3" key="1">
    <citation type="submission" date="2020-05" db="EMBL/GenBank/DDBJ databases">
        <authorList>
            <person name="Chiriac C."/>
            <person name="Salcher M."/>
            <person name="Ghai R."/>
            <person name="Kavagutti S V."/>
        </authorList>
    </citation>
    <scope>NUCLEOTIDE SEQUENCE</scope>
</reference>
<dbReference type="InterPro" id="IPR052179">
    <property type="entry name" value="DD-CPase-like"/>
</dbReference>
<dbReference type="PANTHER" id="PTHR34385:SF1">
    <property type="entry name" value="PEPTIDOGLYCAN L-ALANYL-D-GLUTAMATE ENDOPEPTIDASE CWLK"/>
    <property type="match status" value="1"/>
</dbReference>
<dbReference type="EMBL" id="LR796872">
    <property type="protein sequence ID" value="CAB4171788.1"/>
    <property type="molecule type" value="Genomic_DNA"/>
</dbReference>
<dbReference type="EMBL" id="LR797407">
    <property type="protein sequence ID" value="CAB4214627.1"/>
    <property type="molecule type" value="Genomic_DNA"/>
</dbReference>
<dbReference type="GO" id="GO:0006508">
    <property type="term" value="P:proteolysis"/>
    <property type="evidence" value="ECO:0007669"/>
    <property type="project" value="InterPro"/>
</dbReference>
<dbReference type="EMBL" id="LR796834">
    <property type="protein sequence ID" value="CAB4169049.1"/>
    <property type="molecule type" value="Genomic_DNA"/>
</dbReference>
<dbReference type="GO" id="GO:0008233">
    <property type="term" value="F:peptidase activity"/>
    <property type="evidence" value="ECO:0007669"/>
    <property type="project" value="InterPro"/>
</dbReference>
<evidence type="ECO:0000313" key="2">
    <source>
        <dbReference type="EMBL" id="CAB4169049.1"/>
    </source>
</evidence>
<evidence type="ECO:0000313" key="6">
    <source>
        <dbReference type="EMBL" id="CAB4214627.1"/>
    </source>
</evidence>
<organism evidence="3">
    <name type="scientific">uncultured Caudovirales phage</name>
    <dbReference type="NCBI Taxonomy" id="2100421"/>
    <lineage>
        <taxon>Viruses</taxon>
        <taxon>Duplodnaviria</taxon>
        <taxon>Heunggongvirae</taxon>
        <taxon>Uroviricota</taxon>
        <taxon>Caudoviricetes</taxon>
        <taxon>Peduoviridae</taxon>
        <taxon>Maltschvirus</taxon>
        <taxon>Maltschvirus maltsch</taxon>
    </lineage>
</organism>
<dbReference type="EMBL" id="LR797296">
    <property type="protein sequence ID" value="CAB4200455.1"/>
    <property type="molecule type" value="Genomic_DNA"/>
</dbReference>
<dbReference type="PANTHER" id="PTHR34385">
    <property type="entry name" value="D-ALANYL-D-ALANINE CARBOXYPEPTIDASE"/>
    <property type="match status" value="1"/>
</dbReference>
<protein>
    <submittedName>
        <fullName evidence="3">Peptidase M15B</fullName>
    </submittedName>
</protein>
<evidence type="ECO:0000313" key="7">
    <source>
        <dbReference type="EMBL" id="CAB5228548.1"/>
    </source>
</evidence>
<dbReference type="InterPro" id="IPR003709">
    <property type="entry name" value="VanY-like_core_dom"/>
</dbReference>
<dbReference type="InterPro" id="IPR009045">
    <property type="entry name" value="Zn_M74/Hedgehog-like"/>
</dbReference>
<evidence type="ECO:0000313" key="5">
    <source>
        <dbReference type="EMBL" id="CAB4200455.1"/>
    </source>
</evidence>
<proteinExistence type="predicted"/>